<sequence>MRLGALVGVCLVGVSPVVLSACSGEQEPRIALPTLSIAPTATAGTPPAGPGPGGEVETSGSGVPRAVLEDVVDRVRAAGSVRLAVGNLNPPPTQFLVQDYAAPDGDLELSVEVVEGEPVFTLRRVDGEPFLAVDDEGFRPVPEPSSSDEALAARTLRTDPASELETLVGGAIAIETAPDLVDEVDDAAAAYRLRVVIPDLPSPGLDAFASVPWVGLPERLPVTLWVGADGLPLRLEARYADPLNGIEGTGTARLDYSAWGEPVELEAP</sequence>
<dbReference type="SUPFAM" id="SSF89392">
    <property type="entry name" value="Prokaryotic lipoproteins and lipoprotein localization factors"/>
    <property type="match status" value="1"/>
</dbReference>
<gene>
    <name evidence="2" type="ORF">UFOPK2761_01700</name>
</gene>
<dbReference type="PROSITE" id="PS51257">
    <property type="entry name" value="PROKAR_LIPOPROTEIN"/>
    <property type="match status" value="1"/>
</dbReference>
<name>A0A6J6TII9_9ZZZZ</name>
<feature type="region of interest" description="Disordered" evidence="1">
    <location>
        <begin position="41"/>
        <end position="62"/>
    </location>
</feature>
<evidence type="ECO:0000256" key="1">
    <source>
        <dbReference type="SAM" id="MobiDB-lite"/>
    </source>
</evidence>
<organism evidence="2">
    <name type="scientific">freshwater metagenome</name>
    <dbReference type="NCBI Taxonomy" id="449393"/>
    <lineage>
        <taxon>unclassified sequences</taxon>
        <taxon>metagenomes</taxon>
        <taxon>ecological metagenomes</taxon>
    </lineage>
</organism>
<accession>A0A6J6TII9</accession>
<reference evidence="2" key="1">
    <citation type="submission" date="2020-05" db="EMBL/GenBank/DDBJ databases">
        <authorList>
            <person name="Chiriac C."/>
            <person name="Salcher M."/>
            <person name="Ghai R."/>
            <person name="Kavagutti S V."/>
        </authorList>
    </citation>
    <scope>NUCLEOTIDE SEQUENCE</scope>
</reference>
<dbReference type="InterPro" id="IPR029046">
    <property type="entry name" value="LolA/LolB/LppX"/>
</dbReference>
<dbReference type="Gene3D" id="2.50.20.20">
    <property type="match status" value="1"/>
</dbReference>
<dbReference type="AlphaFoldDB" id="A0A6J6TII9"/>
<dbReference type="EMBL" id="CAEZYQ010000012">
    <property type="protein sequence ID" value="CAB4746595.1"/>
    <property type="molecule type" value="Genomic_DNA"/>
</dbReference>
<evidence type="ECO:0000313" key="2">
    <source>
        <dbReference type="EMBL" id="CAB4746595.1"/>
    </source>
</evidence>
<protein>
    <submittedName>
        <fullName evidence="2">Unannotated protein</fullName>
    </submittedName>
</protein>
<proteinExistence type="predicted"/>